<dbReference type="Proteomes" id="UP000886998">
    <property type="component" value="Unassembled WGS sequence"/>
</dbReference>
<evidence type="ECO:0000256" key="1">
    <source>
        <dbReference type="SAM" id="MobiDB-lite"/>
    </source>
</evidence>
<accession>A0A8X6XK55</accession>
<proteinExistence type="predicted"/>
<dbReference type="AlphaFoldDB" id="A0A8X6XK55"/>
<comment type="caution">
    <text evidence="2">The sequence shown here is derived from an EMBL/GenBank/DDBJ whole genome shotgun (WGS) entry which is preliminary data.</text>
</comment>
<sequence length="95" mass="10583">MRRTFLGVSCMEVFERRGCRSAGSLLGIKAPEHEYKKDANVRRNAKDGRTYNGRPGAVLKLTFARQMRDVDISRPPDGVGADEFTHQSSVFPGDP</sequence>
<protein>
    <submittedName>
        <fullName evidence="2">Uncharacterized protein</fullName>
    </submittedName>
</protein>
<feature type="region of interest" description="Disordered" evidence="1">
    <location>
        <begin position="71"/>
        <end position="95"/>
    </location>
</feature>
<dbReference type="EMBL" id="BMAV01009664">
    <property type="protein sequence ID" value="GFY54085.1"/>
    <property type="molecule type" value="Genomic_DNA"/>
</dbReference>
<reference evidence="2" key="1">
    <citation type="submission" date="2020-08" db="EMBL/GenBank/DDBJ databases">
        <title>Multicomponent nature underlies the extraordinary mechanical properties of spider dragline silk.</title>
        <authorList>
            <person name="Kono N."/>
            <person name="Nakamura H."/>
            <person name="Mori M."/>
            <person name="Yoshida Y."/>
            <person name="Ohtoshi R."/>
            <person name="Malay A.D."/>
            <person name="Moran D.A.P."/>
            <person name="Tomita M."/>
            <person name="Numata K."/>
            <person name="Arakawa K."/>
        </authorList>
    </citation>
    <scope>NUCLEOTIDE SEQUENCE</scope>
</reference>
<evidence type="ECO:0000313" key="2">
    <source>
        <dbReference type="EMBL" id="GFY54085.1"/>
    </source>
</evidence>
<dbReference type="OrthoDB" id="10587570at2759"/>
<keyword evidence="3" id="KW-1185">Reference proteome</keyword>
<gene>
    <name evidence="2" type="ORF">TNIN_307011</name>
</gene>
<organism evidence="2 3">
    <name type="scientific">Trichonephila inaurata madagascariensis</name>
    <dbReference type="NCBI Taxonomy" id="2747483"/>
    <lineage>
        <taxon>Eukaryota</taxon>
        <taxon>Metazoa</taxon>
        <taxon>Ecdysozoa</taxon>
        <taxon>Arthropoda</taxon>
        <taxon>Chelicerata</taxon>
        <taxon>Arachnida</taxon>
        <taxon>Araneae</taxon>
        <taxon>Araneomorphae</taxon>
        <taxon>Entelegynae</taxon>
        <taxon>Araneoidea</taxon>
        <taxon>Nephilidae</taxon>
        <taxon>Trichonephila</taxon>
        <taxon>Trichonephila inaurata</taxon>
    </lineage>
</organism>
<feature type="compositionally biased region" description="Polar residues" evidence="1">
    <location>
        <begin position="86"/>
        <end position="95"/>
    </location>
</feature>
<evidence type="ECO:0000313" key="3">
    <source>
        <dbReference type="Proteomes" id="UP000886998"/>
    </source>
</evidence>
<name>A0A8X6XK55_9ARAC</name>